<protein>
    <recommendedName>
        <fullName evidence="2">Radical SAM protein</fullName>
    </recommendedName>
</protein>
<feature type="non-terminal residue" evidence="1">
    <location>
        <position position="1"/>
    </location>
</feature>
<gene>
    <name evidence="1" type="ORF">S03H2_56306</name>
</gene>
<proteinExistence type="predicted"/>
<name>X1KY69_9ZZZZ</name>
<sequence>HEEVIIQAYQIFSERLDHVEYLIGYEGNAFVFTGNAEEDLLSITAVHPMREEAVNVLLAKANADWSIIHKLIAENHLIETAYDGKRFYMRRLSGYQR</sequence>
<evidence type="ECO:0000313" key="1">
    <source>
        <dbReference type="EMBL" id="GAH86908.1"/>
    </source>
</evidence>
<reference evidence="1" key="1">
    <citation type="journal article" date="2014" name="Front. Microbiol.">
        <title>High frequency of phylogenetically diverse reductive dehalogenase-homologous genes in deep subseafloor sedimentary metagenomes.</title>
        <authorList>
            <person name="Kawai M."/>
            <person name="Futagami T."/>
            <person name="Toyoda A."/>
            <person name="Takaki Y."/>
            <person name="Nishi S."/>
            <person name="Hori S."/>
            <person name="Arai W."/>
            <person name="Tsubouchi T."/>
            <person name="Morono Y."/>
            <person name="Uchiyama I."/>
            <person name="Ito T."/>
            <person name="Fujiyama A."/>
            <person name="Inagaki F."/>
            <person name="Takami H."/>
        </authorList>
    </citation>
    <scope>NUCLEOTIDE SEQUENCE</scope>
    <source>
        <strain evidence="1">Expedition CK06-06</strain>
    </source>
</reference>
<dbReference type="AlphaFoldDB" id="X1KY69"/>
<comment type="caution">
    <text evidence="1">The sequence shown here is derived from an EMBL/GenBank/DDBJ whole genome shotgun (WGS) entry which is preliminary data.</text>
</comment>
<evidence type="ECO:0008006" key="2">
    <source>
        <dbReference type="Google" id="ProtNLM"/>
    </source>
</evidence>
<organism evidence="1">
    <name type="scientific">marine sediment metagenome</name>
    <dbReference type="NCBI Taxonomy" id="412755"/>
    <lineage>
        <taxon>unclassified sequences</taxon>
        <taxon>metagenomes</taxon>
        <taxon>ecological metagenomes</taxon>
    </lineage>
</organism>
<accession>X1KY69</accession>
<dbReference type="EMBL" id="BARU01036008">
    <property type="protein sequence ID" value="GAH86908.1"/>
    <property type="molecule type" value="Genomic_DNA"/>
</dbReference>